<name>A0A4R3MYZ2_9GAMM</name>
<dbReference type="Pfam" id="PF18944">
    <property type="entry name" value="DUF5691"/>
    <property type="match status" value="1"/>
</dbReference>
<evidence type="ECO:0000313" key="2">
    <source>
        <dbReference type="Proteomes" id="UP000295717"/>
    </source>
</evidence>
<accession>A0A4R3MYZ2</accession>
<comment type="caution">
    <text evidence="1">The sequence shown here is derived from an EMBL/GenBank/DDBJ whole genome shotgun (WGS) entry which is preliminary data.</text>
</comment>
<sequence length="516" mass="57408">MQLIDQLATQLLIGTERRPPDWPSTDGELGALLAQIQSDASAPEPTALRLAGVLAVCADAGFLPGVTEQALLAPCPDAQQTPAGTPELVSTLQSILDDGPDPLRALALRQLASAGRTLPPRLLPRALRLALQQTWLRPLLPAVVGERGRWLARINPEWQPALAADETTPDPLWWDEGTLEQRGRFLAALRRTDPADARQRLAATFAETDARGRARLLAEFATGLGAEDEDFLEGCLKDRAKEVRQQAASLLARLPDSRYSARMGERVGACLGQQRKRLRQTTTIEPPETFDPEWKKDAIEESVPQGDGLGQRAWWLYQMARALPLDWWNRQTRLDAPECVRWAKGTDWELALLRAWIDSLARTPTVAWIEALLQRLPVKGLHLDPFDLIDRLPPPERESHWLGVIENPPRGAVLGAMLGRIAQSLMHDGTLLSTPIARRLLDRIRRQLADGQGVHDYSLRRTLPDFICCLPADLLAEAADGWSLDRPELQPFADTLARTLAVIRQRQTLIHQLREA</sequence>
<evidence type="ECO:0000313" key="1">
    <source>
        <dbReference type="EMBL" id="TCT21908.1"/>
    </source>
</evidence>
<dbReference type="AlphaFoldDB" id="A0A4R3MYZ2"/>
<dbReference type="EMBL" id="SMAO01000003">
    <property type="protein sequence ID" value="TCT21908.1"/>
    <property type="molecule type" value="Genomic_DNA"/>
</dbReference>
<gene>
    <name evidence="1" type="ORF">EDC35_1036</name>
</gene>
<dbReference type="Proteomes" id="UP000295717">
    <property type="component" value="Unassembled WGS sequence"/>
</dbReference>
<reference evidence="1 2" key="1">
    <citation type="submission" date="2019-03" db="EMBL/GenBank/DDBJ databases">
        <title>Genomic Encyclopedia of Type Strains, Phase IV (KMG-IV): sequencing the most valuable type-strain genomes for metagenomic binning, comparative biology and taxonomic classification.</title>
        <authorList>
            <person name="Goeker M."/>
        </authorList>
    </citation>
    <scope>NUCLEOTIDE SEQUENCE [LARGE SCALE GENOMIC DNA]</scope>
    <source>
        <strain evidence="1 2">DSM 13587</strain>
    </source>
</reference>
<dbReference type="OrthoDB" id="262508at2"/>
<protein>
    <submittedName>
        <fullName evidence="1">Uncharacterized protein</fullName>
    </submittedName>
</protein>
<keyword evidence="2" id="KW-1185">Reference proteome</keyword>
<dbReference type="InterPro" id="IPR043746">
    <property type="entry name" value="DUF5691"/>
</dbReference>
<dbReference type="RefSeq" id="WP_132976330.1">
    <property type="nucleotide sequence ID" value="NZ_SMAO01000003.1"/>
</dbReference>
<proteinExistence type="predicted"/>
<organism evidence="1 2">
    <name type="scientific">Thiobaca trueperi</name>
    <dbReference type="NCBI Taxonomy" id="127458"/>
    <lineage>
        <taxon>Bacteria</taxon>
        <taxon>Pseudomonadati</taxon>
        <taxon>Pseudomonadota</taxon>
        <taxon>Gammaproteobacteria</taxon>
        <taxon>Chromatiales</taxon>
        <taxon>Chromatiaceae</taxon>
        <taxon>Thiobaca</taxon>
    </lineage>
</organism>